<dbReference type="InterPro" id="IPR004089">
    <property type="entry name" value="MCPsignal_dom"/>
</dbReference>
<dbReference type="PANTHER" id="PTHR32089">
    <property type="entry name" value="METHYL-ACCEPTING CHEMOTAXIS PROTEIN MCPB"/>
    <property type="match status" value="1"/>
</dbReference>
<sequence>MLASPFVSQNLQAGNKKVEELGLLEKSIEQVEAEFAETKLLNPNPDLNNYLQVIAKKNGLSEIILTEGNGFNVGYNVPSSDFVQSDEKWWQIAAKQGATIIEAKFDESTQTHILELVNSLEDSQTGELLGITKIGVSMKTFNENLGISVGQNLLSSQSLQIINGEDGSILDNFSAEGTTNAEEIVGGATVGQIVQQFSEALNRNDNVTQESMAPFLAALEKQQGITDVMFEAQQTDAKEADLVAERNLLCFEFQGRHFLLTRIPNTKFVVVSSVTKAEIAAKGRKLGTIFGITALILGGVATGIIILLAQRLSDPLAKLLGKVQQVAAGDLDVKAPLEGTQETRILGDSFNNLVTKVKALVEEQITVAQEKQEEKEKLELEIYKLLEEIHDSVDGGLTVRASLTSMEMSTVADLFNAIIDSLQDMAIQVKNSSARVSNALGEDQQSMQRLAQQAIKEAQATEKTLGSVEEMSESIQAVAKNANQAATLADDTYGVTQQGAKAMDETANSIVSLKTTIAETTEKMQQLEKSSQKISQVVSLIEEMTLKTNLLAINAGRSGEQGEGFAIFGEQLGLLAEQSAKATKEIANIVANIQRETQEVAHNMSLGSNQVNDTTQLVEATKGQLEQVLERSRSINDLMKSISEATISQTDTSQTVTRLMEEIAEYSKQRLTASETVSHSMEETAQVAQELEAAVEQFKVEK</sequence>
<dbReference type="EMBL" id="CAQL01000992">
    <property type="protein sequence ID" value="CCQ58297.1"/>
    <property type="molecule type" value="Genomic_DNA"/>
</dbReference>
<evidence type="ECO:0000256" key="5">
    <source>
        <dbReference type="SAM" id="Phobius"/>
    </source>
</evidence>
<dbReference type="Gene3D" id="1.10.287.950">
    <property type="entry name" value="Methyl-accepting chemotaxis protein"/>
    <property type="match status" value="1"/>
</dbReference>
<accession>T2IZT3</accession>
<feature type="domain" description="Methyl-accepting transducer" evidence="6">
    <location>
        <begin position="432"/>
        <end position="664"/>
    </location>
</feature>
<dbReference type="InterPro" id="IPR004090">
    <property type="entry name" value="Chemotax_Me-accpt_rcpt"/>
</dbReference>
<keyword evidence="5" id="KW-1133">Transmembrane helix</keyword>
<organism evidence="8 9">
    <name type="scientific">Crocosphaera watsonii WH 0005</name>
    <dbReference type="NCBI Taxonomy" id="423472"/>
    <lineage>
        <taxon>Bacteria</taxon>
        <taxon>Bacillati</taxon>
        <taxon>Cyanobacteriota</taxon>
        <taxon>Cyanophyceae</taxon>
        <taxon>Oscillatoriophycideae</taxon>
        <taxon>Chroococcales</taxon>
        <taxon>Aphanothecaceae</taxon>
        <taxon>Crocosphaera</taxon>
    </lineage>
</organism>
<evidence type="ECO:0000259" key="7">
    <source>
        <dbReference type="PROSITE" id="PS50885"/>
    </source>
</evidence>
<feature type="domain" description="HAMP" evidence="7">
    <location>
        <begin position="310"/>
        <end position="362"/>
    </location>
</feature>
<dbReference type="Pfam" id="PF00015">
    <property type="entry name" value="MCPsignal"/>
    <property type="match status" value="1"/>
</dbReference>
<evidence type="ECO:0000259" key="6">
    <source>
        <dbReference type="PROSITE" id="PS50111"/>
    </source>
</evidence>
<dbReference type="SMART" id="SM00283">
    <property type="entry name" value="MA"/>
    <property type="match status" value="1"/>
</dbReference>
<dbReference type="GO" id="GO:0007165">
    <property type="term" value="P:signal transduction"/>
    <property type="evidence" value="ECO:0007669"/>
    <property type="project" value="UniProtKB-KW"/>
</dbReference>
<dbReference type="SUPFAM" id="SSF158472">
    <property type="entry name" value="HAMP domain-like"/>
    <property type="match status" value="1"/>
</dbReference>
<dbReference type="SUPFAM" id="SSF58104">
    <property type="entry name" value="Methyl-accepting chemotaxis protein (MCP) signaling domain"/>
    <property type="match status" value="1"/>
</dbReference>
<keyword evidence="4" id="KW-0175">Coiled coil</keyword>
<evidence type="ECO:0000313" key="9">
    <source>
        <dbReference type="Proteomes" id="UP000017981"/>
    </source>
</evidence>
<gene>
    <name evidence="8" type="ORF">CWATWH0005_1256</name>
</gene>
<comment type="similarity">
    <text evidence="2">Belongs to the methyl-accepting chemotaxis (MCP) protein family.</text>
</comment>
<dbReference type="Pfam" id="PF00672">
    <property type="entry name" value="HAMP"/>
    <property type="match status" value="1"/>
</dbReference>
<dbReference type="CDD" id="cd06225">
    <property type="entry name" value="HAMP"/>
    <property type="match status" value="1"/>
</dbReference>
<protein>
    <submittedName>
        <fullName evidence="8">Methyl-accepting chemotaxis protein</fullName>
    </submittedName>
</protein>
<dbReference type="GO" id="GO:0006935">
    <property type="term" value="P:chemotaxis"/>
    <property type="evidence" value="ECO:0007669"/>
    <property type="project" value="InterPro"/>
</dbReference>
<keyword evidence="5" id="KW-0472">Membrane</keyword>
<reference evidence="8 9" key="2">
    <citation type="submission" date="2013-09" db="EMBL/GenBank/DDBJ databases">
        <title>Whole genome comparison of six Crocosphaera watsonii strains with differing phenotypes.</title>
        <authorList>
            <person name="Bench S.R."/>
            <person name="Heller P."/>
            <person name="Frank I."/>
            <person name="Arciniega M."/>
            <person name="Shilova I.N."/>
            <person name="Zehr J.P."/>
        </authorList>
    </citation>
    <scope>NUCLEOTIDE SEQUENCE [LARGE SCALE GENOMIC DNA]</scope>
    <source>
        <strain evidence="8 9">WH 0005</strain>
    </source>
</reference>
<dbReference type="Gene3D" id="6.10.340.10">
    <property type="match status" value="1"/>
</dbReference>
<dbReference type="GO" id="GO:0016020">
    <property type="term" value="C:membrane"/>
    <property type="evidence" value="ECO:0007669"/>
    <property type="project" value="InterPro"/>
</dbReference>
<dbReference type="InterPro" id="IPR003660">
    <property type="entry name" value="HAMP_dom"/>
</dbReference>
<dbReference type="PROSITE" id="PS50111">
    <property type="entry name" value="CHEMOTAXIS_TRANSDUC_2"/>
    <property type="match status" value="1"/>
</dbReference>
<evidence type="ECO:0000256" key="2">
    <source>
        <dbReference type="ARBA" id="ARBA00029447"/>
    </source>
</evidence>
<keyword evidence="5" id="KW-0812">Transmembrane</keyword>
<dbReference type="PANTHER" id="PTHR32089:SF114">
    <property type="entry name" value="METHYL-ACCEPTING CHEMOTAXIS PROTEIN MCPB"/>
    <property type="match status" value="1"/>
</dbReference>
<evidence type="ECO:0000256" key="3">
    <source>
        <dbReference type="PROSITE-ProRule" id="PRU00284"/>
    </source>
</evidence>
<evidence type="ECO:0000313" key="8">
    <source>
        <dbReference type="EMBL" id="CCQ58297.1"/>
    </source>
</evidence>
<dbReference type="RefSeq" id="WP_021833828.1">
    <property type="nucleotide sequence ID" value="NZ_CAQL01000992.1"/>
</dbReference>
<dbReference type="GO" id="GO:0004888">
    <property type="term" value="F:transmembrane signaling receptor activity"/>
    <property type="evidence" value="ECO:0007669"/>
    <property type="project" value="InterPro"/>
</dbReference>
<evidence type="ECO:0000256" key="4">
    <source>
        <dbReference type="SAM" id="Coils"/>
    </source>
</evidence>
<dbReference type="Proteomes" id="UP000017981">
    <property type="component" value="Unassembled WGS sequence"/>
</dbReference>
<dbReference type="PRINTS" id="PR00260">
    <property type="entry name" value="CHEMTRNSDUCR"/>
</dbReference>
<proteinExistence type="inferred from homology"/>
<dbReference type="SMART" id="SM00304">
    <property type="entry name" value="HAMP"/>
    <property type="match status" value="1"/>
</dbReference>
<feature type="coiled-coil region" evidence="4">
    <location>
        <begin position="510"/>
        <end position="537"/>
    </location>
</feature>
<reference evidence="8 9" key="1">
    <citation type="submission" date="2013-01" db="EMBL/GenBank/DDBJ databases">
        <authorList>
            <person name="Bench S."/>
        </authorList>
    </citation>
    <scope>NUCLEOTIDE SEQUENCE [LARGE SCALE GENOMIC DNA]</scope>
    <source>
        <strain evidence="8 9">WH 0005</strain>
    </source>
</reference>
<feature type="coiled-coil region" evidence="4">
    <location>
        <begin position="361"/>
        <end position="388"/>
    </location>
</feature>
<dbReference type="AlphaFoldDB" id="T2IZT3"/>
<comment type="caution">
    <text evidence="8">The sequence shown here is derived from an EMBL/GenBank/DDBJ whole genome shotgun (WGS) entry which is preliminary data.</text>
</comment>
<dbReference type="PROSITE" id="PS50885">
    <property type="entry name" value="HAMP"/>
    <property type="match status" value="1"/>
</dbReference>
<keyword evidence="1 3" id="KW-0807">Transducer</keyword>
<feature type="transmembrane region" description="Helical" evidence="5">
    <location>
        <begin position="286"/>
        <end position="309"/>
    </location>
</feature>
<evidence type="ECO:0000256" key="1">
    <source>
        <dbReference type="ARBA" id="ARBA00023224"/>
    </source>
</evidence>
<name>T2IZT3_CROWT</name>